<protein>
    <recommendedName>
        <fullName evidence="4">Sulfotransferase</fullName>
    </recommendedName>
</protein>
<keyword evidence="3" id="KW-1185">Reference proteome</keyword>
<dbReference type="EMBL" id="JAQMWT010000415">
    <property type="protein sequence ID" value="KAJ8601616.1"/>
    <property type="molecule type" value="Genomic_DNA"/>
</dbReference>
<organism evidence="2 3">
    <name type="scientific">Chrysophaeum taylorii</name>
    <dbReference type="NCBI Taxonomy" id="2483200"/>
    <lineage>
        <taxon>Eukaryota</taxon>
        <taxon>Sar</taxon>
        <taxon>Stramenopiles</taxon>
        <taxon>Ochrophyta</taxon>
        <taxon>Pelagophyceae</taxon>
        <taxon>Pelagomonadales</taxon>
        <taxon>Pelagomonadaceae</taxon>
        <taxon>Chrysophaeum</taxon>
    </lineage>
</organism>
<comment type="caution">
    <text evidence="2">The sequence shown here is derived from an EMBL/GenBank/DDBJ whole genome shotgun (WGS) entry which is preliminary data.</text>
</comment>
<dbReference type="Gene3D" id="3.40.50.300">
    <property type="entry name" value="P-loop containing nucleotide triphosphate hydrolases"/>
    <property type="match status" value="1"/>
</dbReference>
<sequence>MMMMTWVVLLMLCPVPAYAQSKCCDCDPGNATVFRDVSRLRGILTGIERSGTTILSQLVMSSPEVFGGFECGLLLTSNPREFRSVNPFYEWMTQSPLVRMWALNPSDLEHLCATATCHAEFYAGLRRLSPILNESHGIIDKTPRYIYHLGDVMRRSPGVPVVVIRKTKDELLRSWNNRAASGQKVPRDPLNLLSLAGAELAEALETFPDRILTIQFGDLISNPNATMHRVFDFLGLEWKYEYVKLEAYNAKFAPFGTPPVGPLRSQS</sequence>
<keyword evidence="1" id="KW-0732">Signal</keyword>
<dbReference type="Pfam" id="PF13469">
    <property type="entry name" value="Sulfotransfer_3"/>
    <property type="match status" value="1"/>
</dbReference>
<gene>
    <name evidence="2" type="ORF">CTAYLR_007254</name>
</gene>
<name>A0AAD7UB56_9STRA</name>
<dbReference type="Proteomes" id="UP001230188">
    <property type="component" value="Unassembled WGS sequence"/>
</dbReference>
<evidence type="ECO:0000313" key="2">
    <source>
        <dbReference type="EMBL" id="KAJ8601616.1"/>
    </source>
</evidence>
<evidence type="ECO:0008006" key="4">
    <source>
        <dbReference type="Google" id="ProtNLM"/>
    </source>
</evidence>
<evidence type="ECO:0000313" key="3">
    <source>
        <dbReference type="Proteomes" id="UP001230188"/>
    </source>
</evidence>
<dbReference type="InterPro" id="IPR027417">
    <property type="entry name" value="P-loop_NTPase"/>
</dbReference>
<evidence type="ECO:0000256" key="1">
    <source>
        <dbReference type="SAM" id="SignalP"/>
    </source>
</evidence>
<reference evidence="2" key="1">
    <citation type="submission" date="2023-01" db="EMBL/GenBank/DDBJ databases">
        <title>Metagenome sequencing of chrysophaentin producing Chrysophaeum taylorii.</title>
        <authorList>
            <person name="Davison J."/>
            <person name="Bewley C."/>
        </authorList>
    </citation>
    <scope>NUCLEOTIDE SEQUENCE</scope>
    <source>
        <strain evidence="2">NIES-1699</strain>
    </source>
</reference>
<dbReference type="SUPFAM" id="SSF52540">
    <property type="entry name" value="P-loop containing nucleoside triphosphate hydrolases"/>
    <property type="match status" value="1"/>
</dbReference>
<dbReference type="AlphaFoldDB" id="A0AAD7UB56"/>
<proteinExistence type="predicted"/>
<feature type="chain" id="PRO_5041971934" description="Sulfotransferase" evidence="1">
    <location>
        <begin position="20"/>
        <end position="267"/>
    </location>
</feature>
<feature type="signal peptide" evidence="1">
    <location>
        <begin position="1"/>
        <end position="19"/>
    </location>
</feature>
<accession>A0AAD7UB56</accession>